<dbReference type="Pfam" id="PF23286">
    <property type="entry name" value="LRR_13"/>
    <property type="match status" value="1"/>
</dbReference>
<dbReference type="InterPro" id="IPR058546">
    <property type="entry name" value="RPS4B/Roq1-like_LRR"/>
</dbReference>
<keyword evidence="9" id="KW-0808">Transferase</keyword>
<reference evidence="9 10" key="1">
    <citation type="submission" date="2018-09" db="EMBL/GenBank/DDBJ databases">
        <title>A high-quality reference genome of wild soybean provides a powerful tool to mine soybean genomes.</title>
        <authorList>
            <person name="Xie M."/>
            <person name="Chung C.Y.L."/>
            <person name="Li M.-W."/>
            <person name="Wong F.-L."/>
            <person name="Chan T.-F."/>
            <person name="Lam H.-M."/>
        </authorList>
    </citation>
    <scope>NUCLEOTIDE SEQUENCE [LARGE SCALE GENOMIC DNA]</scope>
    <source>
        <strain evidence="10">cv. W05</strain>
        <tissue evidence="9">Hypocotyl of etiolated seedlings</tissue>
    </source>
</reference>
<name>A0A445GJ88_GLYSO</name>
<dbReference type="GO" id="GO:0003676">
    <property type="term" value="F:nucleic acid binding"/>
    <property type="evidence" value="ECO:0007669"/>
    <property type="project" value="InterPro"/>
</dbReference>
<dbReference type="Pfam" id="PF14223">
    <property type="entry name" value="Retrotran_gag_2"/>
    <property type="match status" value="1"/>
</dbReference>
<dbReference type="InterPro" id="IPR036875">
    <property type="entry name" value="Znf_CCHC_sf"/>
</dbReference>
<dbReference type="GO" id="GO:0004190">
    <property type="term" value="F:aspartic-type endopeptidase activity"/>
    <property type="evidence" value="ECO:0007669"/>
    <property type="project" value="UniProtKB-KW"/>
</dbReference>
<keyword evidence="3" id="KW-0611">Plant defense</keyword>
<dbReference type="PANTHER" id="PTHR11017:SF219">
    <property type="entry name" value="ARCHAEAL ATPASE"/>
    <property type="match status" value="1"/>
</dbReference>
<accession>A0A445GJ88</accession>
<dbReference type="EMBL" id="QZWG01000016">
    <property type="protein sequence ID" value="RZB61294.1"/>
    <property type="molecule type" value="Genomic_DNA"/>
</dbReference>
<keyword evidence="5" id="KW-0863">Zinc-finger</keyword>
<dbReference type="SUPFAM" id="SSF52540">
    <property type="entry name" value="P-loop containing nucleoside triphosphate hydrolases"/>
    <property type="match status" value="2"/>
</dbReference>
<dbReference type="GO" id="GO:0008270">
    <property type="term" value="F:zinc ion binding"/>
    <property type="evidence" value="ECO:0007669"/>
    <property type="project" value="UniProtKB-KW"/>
</dbReference>
<evidence type="ECO:0000256" key="4">
    <source>
        <dbReference type="ARBA" id="ARBA00023027"/>
    </source>
</evidence>
<dbReference type="GO" id="GO:0006952">
    <property type="term" value="P:defense response"/>
    <property type="evidence" value="ECO:0007669"/>
    <property type="project" value="InterPro"/>
</dbReference>
<comment type="caution">
    <text evidence="9">The sequence shown here is derived from an EMBL/GenBank/DDBJ whole genome shotgun (WGS) entry which is preliminary data.</text>
</comment>
<dbReference type="Proteomes" id="UP000289340">
    <property type="component" value="Chromosome 16"/>
</dbReference>
<dbReference type="GO" id="GO:0003887">
    <property type="term" value="F:DNA-directed DNA polymerase activity"/>
    <property type="evidence" value="ECO:0007669"/>
    <property type="project" value="UniProtKB-EC"/>
</dbReference>
<dbReference type="PANTHER" id="PTHR11017">
    <property type="entry name" value="LEUCINE-RICH REPEAT-CONTAINING PROTEIN"/>
    <property type="match status" value="1"/>
</dbReference>
<dbReference type="Gene3D" id="3.40.50.10140">
    <property type="entry name" value="Toll/interleukin-1 receptor homology (TIR) domain"/>
    <property type="match status" value="1"/>
</dbReference>
<dbReference type="InterPro" id="IPR032675">
    <property type="entry name" value="LRR_dom_sf"/>
</dbReference>
<proteinExistence type="predicted"/>
<dbReference type="PRINTS" id="PR00364">
    <property type="entry name" value="DISEASERSIST"/>
</dbReference>
<dbReference type="SMART" id="SM00255">
    <property type="entry name" value="TIR"/>
    <property type="match status" value="1"/>
</dbReference>
<dbReference type="PROSITE" id="PS50104">
    <property type="entry name" value="TIR"/>
    <property type="match status" value="1"/>
</dbReference>
<keyword evidence="10" id="KW-1185">Reference proteome</keyword>
<evidence type="ECO:0000313" key="9">
    <source>
        <dbReference type="EMBL" id="RZB61294.1"/>
    </source>
</evidence>
<feature type="compositionally biased region" description="Polar residues" evidence="6">
    <location>
        <begin position="1997"/>
        <end position="2007"/>
    </location>
</feature>
<dbReference type="SMART" id="SM00343">
    <property type="entry name" value="ZnF_C2HC"/>
    <property type="match status" value="1"/>
</dbReference>
<dbReference type="Gene3D" id="4.10.60.10">
    <property type="entry name" value="Zinc finger, CCHC-type"/>
    <property type="match status" value="1"/>
</dbReference>
<evidence type="ECO:0000256" key="5">
    <source>
        <dbReference type="PROSITE-ProRule" id="PRU00047"/>
    </source>
</evidence>
<dbReference type="SUPFAM" id="SSF57756">
    <property type="entry name" value="Retrovirus zinc finger-like domains"/>
    <property type="match status" value="1"/>
</dbReference>
<dbReference type="SUPFAM" id="SSF56672">
    <property type="entry name" value="DNA/RNA polymerases"/>
    <property type="match status" value="1"/>
</dbReference>
<dbReference type="InterPro" id="IPR001878">
    <property type="entry name" value="Znf_CCHC"/>
</dbReference>
<evidence type="ECO:0000256" key="2">
    <source>
        <dbReference type="ARBA" id="ARBA00022750"/>
    </source>
</evidence>
<dbReference type="Pfam" id="PF01582">
    <property type="entry name" value="TIR"/>
    <property type="match status" value="1"/>
</dbReference>
<dbReference type="InterPro" id="IPR044974">
    <property type="entry name" value="Disease_R_plants"/>
</dbReference>
<dbReference type="InterPro" id="IPR013103">
    <property type="entry name" value="RVT_2"/>
</dbReference>
<dbReference type="CDD" id="cd09272">
    <property type="entry name" value="RNase_HI_RT_Ty1"/>
    <property type="match status" value="1"/>
</dbReference>
<protein>
    <submittedName>
        <fullName evidence="9">Retrovirus-related Pol polyprotein from transposon TNT 1-94</fullName>
        <ecNumber evidence="9">2.7.7.7</ecNumber>
    </submittedName>
</protein>
<keyword evidence="2" id="KW-0064">Aspartyl protease</keyword>
<keyword evidence="9" id="KW-0548">Nucleotidyltransferase</keyword>
<feature type="domain" description="TIR" evidence="7">
    <location>
        <begin position="10"/>
        <end position="179"/>
    </location>
</feature>
<dbReference type="Pfam" id="PF23282">
    <property type="entry name" value="WHD_ROQ1"/>
    <property type="match status" value="1"/>
</dbReference>
<dbReference type="InterPro" id="IPR000157">
    <property type="entry name" value="TIR_dom"/>
</dbReference>
<dbReference type="InterPro" id="IPR054722">
    <property type="entry name" value="PolX-like_BBD"/>
</dbReference>
<dbReference type="Pfam" id="PF22936">
    <property type="entry name" value="Pol_BBD"/>
    <property type="match status" value="1"/>
</dbReference>
<dbReference type="Gene3D" id="3.80.10.10">
    <property type="entry name" value="Ribonuclease Inhibitor"/>
    <property type="match status" value="2"/>
</dbReference>
<dbReference type="Gene3D" id="1.10.8.430">
    <property type="entry name" value="Helical domain of apoptotic protease-activating factors"/>
    <property type="match status" value="1"/>
</dbReference>
<feature type="domain" description="CCHC-type" evidence="8">
    <location>
        <begin position="504"/>
        <end position="519"/>
    </location>
</feature>
<keyword evidence="4" id="KW-0520">NAD</keyword>
<keyword evidence="1" id="KW-0677">Repeat</keyword>
<dbReference type="InterPro" id="IPR035897">
    <property type="entry name" value="Toll_tir_struct_dom_sf"/>
</dbReference>
<dbReference type="EC" id="2.7.7.7" evidence="9"/>
<evidence type="ECO:0000256" key="3">
    <source>
        <dbReference type="ARBA" id="ARBA00022821"/>
    </source>
</evidence>
<keyword evidence="5" id="KW-0862">Zinc</keyword>
<dbReference type="InterPro" id="IPR042197">
    <property type="entry name" value="Apaf_helical"/>
</dbReference>
<dbReference type="Pfam" id="PF07727">
    <property type="entry name" value="RVT_2"/>
    <property type="match status" value="1"/>
</dbReference>
<keyword evidence="5" id="KW-0479">Metal-binding</keyword>
<dbReference type="Gene3D" id="3.40.50.300">
    <property type="entry name" value="P-loop containing nucleotide triphosphate hydrolases"/>
    <property type="match status" value="1"/>
</dbReference>
<evidence type="ECO:0000259" key="8">
    <source>
        <dbReference type="PROSITE" id="PS50158"/>
    </source>
</evidence>
<organism evidence="9 10">
    <name type="scientific">Glycine soja</name>
    <name type="common">Wild soybean</name>
    <dbReference type="NCBI Taxonomy" id="3848"/>
    <lineage>
        <taxon>Eukaryota</taxon>
        <taxon>Viridiplantae</taxon>
        <taxon>Streptophyta</taxon>
        <taxon>Embryophyta</taxon>
        <taxon>Tracheophyta</taxon>
        <taxon>Spermatophyta</taxon>
        <taxon>Magnoliopsida</taxon>
        <taxon>eudicotyledons</taxon>
        <taxon>Gunneridae</taxon>
        <taxon>Pentapetalae</taxon>
        <taxon>rosids</taxon>
        <taxon>fabids</taxon>
        <taxon>Fabales</taxon>
        <taxon>Fabaceae</taxon>
        <taxon>Papilionoideae</taxon>
        <taxon>50 kb inversion clade</taxon>
        <taxon>NPAAA clade</taxon>
        <taxon>indigoferoid/millettioid clade</taxon>
        <taxon>Phaseoleae</taxon>
        <taxon>Glycine</taxon>
        <taxon>Glycine subgen. Soja</taxon>
    </lineage>
</organism>
<dbReference type="GO" id="GO:0007165">
    <property type="term" value="P:signal transduction"/>
    <property type="evidence" value="ECO:0007669"/>
    <property type="project" value="InterPro"/>
</dbReference>
<dbReference type="GO" id="GO:0043531">
    <property type="term" value="F:ADP binding"/>
    <property type="evidence" value="ECO:0007669"/>
    <property type="project" value="InterPro"/>
</dbReference>
<dbReference type="SUPFAM" id="SSF52200">
    <property type="entry name" value="Toll/Interleukin receptor TIR domain"/>
    <property type="match status" value="1"/>
</dbReference>
<dbReference type="SUPFAM" id="SSF52058">
    <property type="entry name" value="L domain-like"/>
    <property type="match status" value="1"/>
</dbReference>
<feature type="region of interest" description="Disordered" evidence="6">
    <location>
        <begin position="1997"/>
        <end position="2025"/>
    </location>
</feature>
<dbReference type="InterPro" id="IPR058192">
    <property type="entry name" value="WHD_ROQ1-like"/>
</dbReference>
<dbReference type="FunFam" id="3.40.50.10140:FF:000007">
    <property type="entry name" value="Disease resistance protein (TIR-NBS-LRR class)"/>
    <property type="match status" value="1"/>
</dbReference>
<gene>
    <name evidence="9" type="ORF">D0Y65_043849</name>
</gene>
<sequence length="2041" mass="232636">MSSTSFSNGWKYDVFLNFRGSDTRYGFTGHLYKALCDRKVRTFIDDEELQRGEQITPSLLKAIEESRIFIPVFSKNYASSTFCLDELVHIFACVKEKSRLVLPVFYEVDPSHVRHQRGSYKEALNSHKKRFNDDQEKLQKWRNALSQAANLSGYHFKQGKEEYEYDFIAKIVKEVSQKINRTLLHVADFPVGLEYRMQDVNSLVNIESGGVHMIGIHGVGGVGKSTLARAIYNLIADQFEGFVKSAAAMYVGLPVPNSLNSHVSSVPIFNGLNFSDWNEQVQFHLGVLDLDLAILEEKPATITDASSNEQKAHYKAWERSNRLNLMFMRMTVADSIKTTLPKTDSAKEFMGLVGERSQTADKSLAGTLMSTLTTMKFDGSRTMHEHVIEMTNIAARLKTLGMAVNENFLVQFILNSLPSEYDPFQMSYNTMKDKWNVHELHSMLVQEETRLKNQGSHSIHYVSHRGNQGAGKKFVKKHDKGKGPLKIKDGPVEIQKKASKNNNCHFCGKSGHFQKDCPKRKSWFEKKGELNALGFLTIQTISPNEKFVFMGNRVKAPVEAVGTYRLKLDTGHHLDLLETLYVPSLSRNLVSLSKLDITGYSFNFVTATNSNEEVQHNNEPMIHNEPIVEEPQEVALRKSQRERRPAISNDYVVYLHEIETNLSINDNDPVSFSQAVSCDNSEKWLNAMKEEIDSMEHNGVWDLVELPKGCKRVGCKWVFKTKRDSHGNLERYKARLVAKGFTQKDGIDYKETFSPVSRKDSFRIIMALVTHYDLELHQMDVKTAFLNGDLEEDVYMDQPMGFSVEGKEHMVCKLKKSIYGLKQASRQWYLKFNDTIVSFGFKENTVDRCVYLKVSGSKVMFLVLYVDDILIATNDLGLLHETKKFLSSNFEMKDMGEANYVIGIEIFRNRSQGLLGLSQKTYINKVLERFRMEKCSASPVPIQKRDKFSLAQCPKNDLERKQMEEISYASVVGSIMYAQTCTRPDISFATGMLGRYQSNPGMEHWKAAKKVLRYLQGTKDHMLTYKRSDHLEVIGYSDSDFAGCVDTRKSTLGFVFLLAGGAISWKSAKQSVVAASTMEAEFVACFEATIQANWLRNFISGLGIVDSIARPLKMYCDNSAAVFFSKNDKYSTVAKHMELKYFVVKEEVQKQRVSIEHISTKLMIADPLTKGLPPKTFIEHVENQLRAIAGGTEWFGSGSRIIITTRDRHLLTCHGVKNKYEVHGLNKEEALKLLTWSAFKIDKVDPCYVNILNRVVTYTSGLPLALEVIGSNLSGKRKEVWESALDQYERIPDKKIQDILKVSFDSLQEDEHKIFLDIACCFKGYDFTYVKEVLSIHHGFCPKYAIGVLIDKSLLCRRSSYLTMHDLIEDMGKEIVRQESPGEPGKRSRLWLHEDIVQVLEENEGTSRIQMIILDCLKYEVVQWDGMASKEMNNLKTLIVKGGCFSNGPKHLPNSLRVLDWWGYPSRSFPSDFQPKKLVRLQLPYSHLMCLNLLSSNKMFVNMSVLNFNDSPYITEIPNLCCVPNLQKLSCRYCDNLIKIHKSVGFLDKLEVLDADKCSKLSRFPPLLKLTSLKELGLSCCPSLEIFPKILGKMENVTSLYISYTPIKELPFSIQNLTRLQRLELVACGIVQLPSSIYAMQELRHLIVKACKGLLLPKEDKGEVQTNSLVFKNTIVLDLSKCNISDKSLQRGLHLFANMRELYLSYNDFTILPASIKECHVLTKIYLKGCENLQEIRGVPPNLEGFSVIECSLLKDLDLTLLPTENKKRFFLRMLYVTGCKNLKKIEGIPQRIEVLRVTFCSSLKIVEFTLHPAGTQGFHLRREIVLDNCENLQEIKGIPFGIQYFSARDCHSLSSECRSMLLSQELHETRECGVFYLAGTRIPEWFHHCINGSSISFWFRNNFPSISLGVVAGPKSYLNVHSRFRININNNITFNLGIRNHLVQVRHHRVELASIPIVFWGNKWNRVECTVYPLQEFIKQIGIHVLEQGNNMEDIQFTNPLSSSGEMNKKRKKRGTRRPAPPQVLEGPLSRLIFKVNSVL</sequence>
<evidence type="ECO:0000256" key="1">
    <source>
        <dbReference type="ARBA" id="ARBA00022737"/>
    </source>
</evidence>
<dbReference type="InterPro" id="IPR043502">
    <property type="entry name" value="DNA/RNA_pol_sf"/>
</dbReference>
<dbReference type="InterPro" id="IPR027417">
    <property type="entry name" value="P-loop_NTPase"/>
</dbReference>
<evidence type="ECO:0000259" key="7">
    <source>
        <dbReference type="PROSITE" id="PS50104"/>
    </source>
</evidence>
<evidence type="ECO:0000256" key="6">
    <source>
        <dbReference type="SAM" id="MobiDB-lite"/>
    </source>
</evidence>
<evidence type="ECO:0000313" key="10">
    <source>
        <dbReference type="Proteomes" id="UP000289340"/>
    </source>
</evidence>
<keyword evidence="2" id="KW-0645">Protease</keyword>
<keyword evidence="2" id="KW-0378">Hydrolase</keyword>
<dbReference type="PROSITE" id="PS50158">
    <property type="entry name" value="ZF_CCHC"/>
    <property type="match status" value="1"/>
</dbReference>